<feature type="compositionally biased region" description="Basic and acidic residues" evidence="1">
    <location>
        <begin position="1"/>
        <end position="11"/>
    </location>
</feature>
<organism evidence="2 3">
    <name type="scientific">Solanum commersonii</name>
    <name type="common">Commerson's wild potato</name>
    <name type="synonym">Commerson's nightshade</name>
    <dbReference type="NCBI Taxonomy" id="4109"/>
    <lineage>
        <taxon>Eukaryota</taxon>
        <taxon>Viridiplantae</taxon>
        <taxon>Streptophyta</taxon>
        <taxon>Embryophyta</taxon>
        <taxon>Tracheophyta</taxon>
        <taxon>Spermatophyta</taxon>
        <taxon>Magnoliopsida</taxon>
        <taxon>eudicotyledons</taxon>
        <taxon>Gunneridae</taxon>
        <taxon>Pentapetalae</taxon>
        <taxon>asterids</taxon>
        <taxon>lamiids</taxon>
        <taxon>Solanales</taxon>
        <taxon>Solanaceae</taxon>
        <taxon>Solanoideae</taxon>
        <taxon>Solaneae</taxon>
        <taxon>Solanum</taxon>
    </lineage>
</organism>
<feature type="compositionally biased region" description="Basic and acidic residues" evidence="1">
    <location>
        <begin position="47"/>
        <end position="69"/>
    </location>
</feature>
<gene>
    <name evidence="2" type="ORF">H5410_064594</name>
</gene>
<feature type="region of interest" description="Disordered" evidence="1">
    <location>
        <begin position="1"/>
        <end position="69"/>
    </location>
</feature>
<dbReference type="AlphaFoldDB" id="A0A9J5VYY6"/>
<name>A0A9J5VYY6_SOLCO</name>
<reference evidence="2" key="1">
    <citation type="submission" date="2020-09" db="EMBL/GenBank/DDBJ databases">
        <title>De no assembly of potato wild relative species, Solanum commersonii.</title>
        <authorList>
            <person name="Cho K."/>
        </authorList>
    </citation>
    <scope>NUCLEOTIDE SEQUENCE</scope>
    <source>
        <strain evidence="2">LZ3.2</strain>
        <tissue evidence="2">Leaf</tissue>
    </source>
</reference>
<keyword evidence="3" id="KW-1185">Reference proteome</keyword>
<protein>
    <submittedName>
        <fullName evidence="2">Uncharacterized protein</fullName>
    </submittedName>
</protein>
<comment type="caution">
    <text evidence="2">The sequence shown here is derived from an EMBL/GenBank/DDBJ whole genome shotgun (WGS) entry which is preliminary data.</text>
</comment>
<accession>A0A9J5VYY6</accession>
<dbReference type="Proteomes" id="UP000824120">
    <property type="component" value="Unassembled WGS sequence"/>
</dbReference>
<evidence type="ECO:0000313" key="2">
    <source>
        <dbReference type="EMBL" id="KAG5568389.1"/>
    </source>
</evidence>
<proteinExistence type="predicted"/>
<sequence length="301" mass="34388">MLLCEHLDTRPNRNSNPEGNINPKKVAGDVPLAPSAKNISSISMDMPKPESSDKGKSQAIQKDDTSKNEEKIISIKKENSNKVPPRTKIFSSFQVGRQHPNEEQYLAFTKFIYNLPEESGETFGVLGSNSLFPRISIFPNGSPRFTAQLFEFGYLDQVYAKAEPKELSGLPNQLVGSIKNYAQGEGFYCRFFSISMECKDEQVYYPTINYITIEKLKDFNKKVTGVDKKHTHLNKKWIQTKRALGIKALYFILKRFYNEDMKVIDHDHDWVVITKGRSKSKVIKAKILDIELHKLEATEET</sequence>
<evidence type="ECO:0000256" key="1">
    <source>
        <dbReference type="SAM" id="MobiDB-lite"/>
    </source>
</evidence>
<evidence type="ECO:0000313" key="3">
    <source>
        <dbReference type="Proteomes" id="UP000824120"/>
    </source>
</evidence>
<dbReference type="EMBL" id="JACXVP010000139">
    <property type="protein sequence ID" value="KAG5568389.1"/>
    <property type="molecule type" value="Genomic_DNA"/>
</dbReference>